<gene>
    <name evidence="10" type="ORF">M2272_001030</name>
</gene>
<evidence type="ECO:0000256" key="7">
    <source>
        <dbReference type="SAM" id="Phobius"/>
    </source>
</evidence>
<dbReference type="Gene3D" id="3.30.70.1230">
    <property type="entry name" value="Nucleotide cyclase"/>
    <property type="match status" value="1"/>
</dbReference>
<feature type="domain" description="Guanylate cyclase" evidence="8">
    <location>
        <begin position="361"/>
        <end position="485"/>
    </location>
</feature>
<evidence type="ECO:0000256" key="4">
    <source>
        <dbReference type="ARBA" id="ARBA00022692"/>
    </source>
</evidence>
<dbReference type="SMART" id="SM00304">
    <property type="entry name" value="HAMP"/>
    <property type="match status" value="1"/>
</dbReference>
<keyword evidence="4 7" id="KW-0812">Transmembrane</keyword>
<evidence type="ECO:0000256" key="6">
    <source>
        <dbReference type="ARBA" id="ARBA00023136"/>
    </source>
</evidence>
<proteinExistence type="inferred from homology"/>
<evidence type="ECO:0000256" key="1">
    <source>
        <dbReference type="ARBA" id="ARBA00004651"/>
    </source>
</evidence>
<dbReference type="GO" id="GO:0004016">
    <property type="term" value="F:adenylate cyclase activity"/>
    <property type="evidence" value="ECO:0007669"/>
    <property type="project" value="UniProtKB-EC"/>
</dbReference>
<feature type="transmembrane region" description="Helical" evidence="7">
    <location>
        <begin position="145"/>
        <end position="164"/>
    </location>
</feature>
<dbReference type="InterPro" id="IPR001054">
    <property type="entry name" value="A/G_cyclase"/>
</dbReference>
<feature type="transmembrane region" description="Helical" evidence="7">
    <location>
        <begin position="253"/>
        <end position="278"/>
    </location>
</feature>
<comment type="similarity">
    <text evidence="2">Belongs to the adenylyl cyclase class-3 family.</text>
</comment>
<dbReference type="InterPro" id="IPR050697">
    <property type="entry name" value="Adenylyl/Guanylyl_Cyclase_3/4"/>
</dbReference>
<dbReference type="SMART" id="SM00044">
    <property type="entry name" value="CYCc"/>
    <property type="match status" value="1"/>
</dbReference>
<sequence length="534" mass="58213">MNADKSLARRLGRVLESVTRQNSRLPATPEYGSWVLGRVSESQRRRRVRIQVILTTFVVLSNLLGIGISMFIVTVLFPTPSVFDRQVHWITFIVAPTYIVGALVLGVFWATSRVIANVRWALEERQPTIKDQRNTFFAPFRLTRVLLFLWGAGTALLTVCYGLIDTDYIPKVLLGISFPGIVVSVSCHLFTEFALRPVAAQALEAGPPPVRLAPGIMGRTMVVWALGSGVPILGIVLAAVFALTLNHLTPTQFAYAVIGLGSFALVFGFLLMWILSWLTAAPIRVVRAALNRVEQGDLDTNLVVFDGTELGQLQRGFNSMVHGLRERERVRDLFGRHVGREVAALAEQEKPVLGGEERHAAVIFVDVIGSTRLVTTRRAVEVVDLLNRFFAVIVDEVDRHRGLVNKFEGDAVLAVFGAPASLHNAEDEALAAARAIARRLRTEVPELEAGIGVAAGQVVAGNVGAKQRFEYTVIGGPVNEASRLCDFSKSVPGHLVASSDTIANASENERAHWSLGESVMLRGLGEPTRVAVPV</sequence>
<reference evidence="10 11" key="1">
    <citation type="submission" date="2023-04" db="EMBL/GenBank/DDBJ databases">
        <title>Forest soil microbial communities from Buena Vista Peninsula, Colon Province, Panama.</title>
        <authorList>
            <person name="Bouskill N."/>
        </authorList>
    </citation>
    <scope>NUCLEOTIDE SEQUENCE [LARGE SCALE GENOMIC DNA]</scope>
    <source>
        <strain evidence="10 11">AC80</strain>
    </source>
</reference>
<keyword evidence="3" id="KW-1003">Cell membrane</keyword>
<organism evidence="10 11">
    <name type="scientific">Mycolicibacterium frederiksbergense</name>
    <dbReference type="NCBI Taxonomy" id="117567"/>
    <lineage>
        <taxon>Bacteria</taxon>
        <taxon>Bacillati</taxon>
        <taxon>Actinomycetota</taxon>
        <taxon>Actinomycetes</taxon>
        <taxon>Mycobacteriales</taxon>
        <taxon>Mycobacteriaceae</taxon>
        <taxon>Mycolicibacterium</taxon>
    </lineage>
</organism>
<keyword evidence="11" id="KW-1185">Reference proteome</keyword>
<comment type="caution">
    <text evidence="10">The sequence shown here is derived from an EMBL/GenBank/DDBJ whole genome shotgun (WGS) entry which is preliminary data.</text>
</comment>
<dbReference type="PROSITE" id="PS50125">
    <property type="entry name" value="GUANYLATE_CYCLASE_2"/>
    <property type="match status" value="1"/>
</dbReference>
<name>A0ABT6KVZ8_9MYCO</name>
<dbReference type="InterPro" id="IPR029787">
    <property type="entry name" value="Nucleotide_cyclase"/>
</dbReference>
<dbReference type="CDD" id="cd07302">
    <property type="entry name" value="CHD"/>
    <property type="match status" value="1"/>
</dbReference>
<dbReference type="EMBL" id="JARXVE010000002">
    <property type="protein sequence ID" value="MDH6194401.1"/>
    <property type="molecule type" value="Genomic_DNA"/>
</dbReference>
<protein>
    <submittedName>
        <fullName evidence="10">Adenylate cyclase</fullName>
        <ecNumber evidence="10">4.6.1.1</ecNumber>
    </submittedName>
</protein>
<dbReference type="EC" id="4.6.1.1" evidence="10"/>
<dbReference type="Gene3D" id="6.10.340.10">
    <property type="match status" value="1"/>
</dbReference>
<feature type="domain" description="HAMP" evidence="9">
    <location>
        <begin position="277"/>
        <end position="329"/>
    </location>
</feature>
<accession>A0ABT6KVZ8</accession>
<dbReference type="SUPFAM" id="SSF158472">
    <property type="entry name" value="HAMP domain-like"/>
    <property type="match status" value="1"/>
</dbReference>
<evidence type="ECO:0000313" key="10">
    <source>
        <dbReference type="EMBL" id="MDH6194401.1"/>
    </source>
</evidence>
<dbReference type="PANTHER" id="PTHR43081">
    <property type="entry name" value="ADENYLATE CYCLASE, TERMINAL-DIFFERENTIATION SPECIFIC-RELATED"/>
    <property type="match status" value="1"/>
</dbReference>
<feature type="transmembrane region" description="Helical" evidence="7">
    <location>
        <begin position="52"/>
        <end position="77"/>
    </location>
</feature>
<feature type="transmembrane region" description="Helical" evidence="7">
    <location>
        <begin position="221"/>
        <end position="241"/>
    </location>
</feature>
<keyword evidence="10" id="KW-0456">Lyase</keyword>
<dbReference type="InterPro" id="IPR003660">
    <property type="entry name" value="HAMP_dom"/>
</dbReference>
<comment type="subcellular location">
    <subcellularLocation>
        <location evidence="1">Cell membrane</location>
        <topology evidence="1">Multi-pass membrane protein</topology>
    </subcellularLocation>
</comment>
<keyword evidence="6 7" id="KW-0472">Membrane</keyword>
<dbReference type="Proteomes" id="UP001160130">
    <property type="component" value="Unassembled WGS sequence"/>
</dbReference>
<evidence type="ECO:0000259" key="9">
    <source>
        <dbReference type="PROSITE" id="PS50885"/>
    </source>
</evidence>
<dbReference type="RefSeq" id="WP_280831099.1">
    <property type="nucleotide sequence ID" value="NZ_JARXVE010000002.1"/>
</dbReference>
<keyword evidence="5 7" id="KW-1133">Transmembrane helix</keyword>
<evidence type="ECO:0000256" key="2">
    <source>
        <dbReference type="ARBA" id="ARBA00005381"/>
    </source>
</evidence>
<evidence type="ECO:0000313" key="11">
    <source>
        <dbReference type="Proteomes" id="UP001160130"/>
    </source>
</evidence>
<feature type="transmembrane region" description="Helical" evidence="7">
    <location>
        <begin position="176"/>
        <end position="195"/>
    </location>
</feature>
<evidence type="ECO:0000256" key="3">
    <source>
        <dbReference type="ARBA" id="ARBA00022475"/>
    </source>
</evidence>
<dbReference type="PANTHER" id="PTHR43081:SF17">
    <property type="entry name" value="BLL5647 PROTEIN"/>
    <property type="match status" value="1"/>
</dbReference>
<feature type="transmembrane region" description="Helical" evidence="7">
    <location>
        <begin position="89"/>
        <end position="110"/>
    </location>
</feature>
<evidence type="ECO:0000259" key="8">
    <source>
        <dbReference type="PROSITE" id="PS50125"/>
    </source>
</evidence>
<dbReference type="PROSITE" id="PS50885">
    <property type="entry name" value="HAMP"/>
    <property type="match status" value="1"/>
</dbReference>
<dbReference type="SUPFAM" id="SSF55073">
    <property type="entry name" value="Nucleotide cyclase"/>
    <property type="match status" value="1"/>
</dbReference>
<dbReference type="Pfam" id="PF00211">
    <property type="entry name" value="Guanylate_cyc"/>
    <property type="match status" value="1"/>
</dbReference>
<dbReference type="CDD" id="cd06225">
    <property type="entry name" value="HAMP"/>
    <property type="match status" value="1"/>
</dbReference>
<evidence type="ECO:0000256" key="5">
    <source>
        <dbReference type="ARBA" id="ARBA00022989"/>
    </source>
</evidence>
<dbReference type="Pfam" id="PF00672">
    <property type="entry name" value="HAMP"/>
    <property type="match status" value="1"/>
</dbReference>